<organism evidence="3 4">
    <name type="scientific">Papaver atlanticum</name>
    <dbReference type="NCBI Taxonomy" id="357466"/>
    <lineage>
        <taxon>Eukaryota</taxon>
        <taxon>Viridiplantae</taxon>
        <taxon>Streptophyta</taxon>
        <taxon>Embryophyta</taxon>
        <taxon>Tracheophyta</taxon>
        <taxon>Spermatophyta</taxon>
        <taxon>Magnoliopsida</taxon>
        <taxon>Ranunculales</taxon>
        <taxon>Papaveraceae</taxon>
        <taxon>Papaveroideae</taxon>
        <taxon>Papaver</taxon>
    </lineage>
</organism>
<keyword evidence="2" id="KW-0472">Membrane</keyword>
<reference evidence="3" key="1">
    <citation type="submission" date="2022-04" db="EMBL/GenBank/DDBJ databases">
        <title>A functionally conserved STORR gene fusion in Papaver species that diverged 16.8 million years ago.</title>
        <authorList>
            <person name="Catania T."/>
        </authorList>
    </citation>
    <scope>NUCLEOTIDE SEQUENCE</scope>
    <source>
        <strain evidence="3">S-188037</strain>
    </source>
</reference>
<keyword evidence="4" id="KW-1185">Reference proteome</keyword>
<name>A0AAD4SDX4_9MAGN</name>
<dbReference type="Proteomes" id="UP001202328">
    <property type="component" value="Unassembled WGS sequence"/>
</dbReference>
<evidence type="ECO:0000256" key="2">
    <source>
        <dbReference type="SAM" id="Phobius"/>
    </source>
</evidence>
<dbReference type="EMBL" id="JAJJMB010011474">
    <property type="protein sequence ID" value="KAI3902054.1"/>
    <property type="molecule type" value="Genomic_DNA"/>
</dbReference>
<comment type="caution">
    <text evidence="3">The sequence shown here is derived from an EMBL/GenBank/DDBJ whole genome shotgun (WGS) entry which is preliminary data.</text>
</comment>
<feature type="transmembrane region" description="Helical" evidence="2">
    <location>
        <begin position="229"/>
        <end position="248"/>
    </location>
</feature>
<dbReference type="PANTHER" id="PTHR36339:SF2">
    <property type="entry name" value="F23A5.5"/>
    <property type="match status" value="1"/>
</dbReference>
<proteinExistence type="predicted"/>
<gene>
    <name evidence="3" type="ORF">MKW98_013728</name>
</gene>
<feature type="region of interest" description="Disordered" evidence="1">
    <location>
        <begin position="319"/>
        <end position="377"/>
    </location>
</feature>
<evidence type="ECO:0000313" key="4">
    <source>
        <dbReference type="Proteomes" id="UP001202328"/>
    </source>
</evidence>
<evidence type="ECO:0000256" key="1">
    <source>
        <dbReference type="SAM" id="MobiDB-lite"/>
    </source>
</evidence>
<keyword evidence="2" id="KW-0812">Transmembrane</keyword>
<protein>
    <submittedName>
        <fullName evidence="3">Uncharacterized protein</fullName>
    </submittedName>
</protein>
<feature type="region of interest" description="Disordered" evidence="1">
    <location>
        <begin position="261"/>
        <end position="293"/>
    </location>
</feature>
<feature type="compositionally biased region" description="Basic and acidic residues" evidence="1">
    <location>
        <begin position="362"/>
        <end position="377"/>
    </location>
</feature>
<dbReference type="AlphaFoldDB" id="A0AAD4SDX4"/>
<feature type="compositionally biased region" description="Basic and acidic residues" evidence="1">
    <location>
        <begin position="261"/>
        <end position="288"/>
    </location>
</feature>
<dbReference type="PANTHER" id="PTHR36339">
    <property type="entry name" value="F23A5.5"/>
    <property type="match status" value="1"/>
</dbReference>
<keyword evidence="2" id="KW-1133">Transmembrane helix</keyword>
<evidence type="ECO:0000313" key="3">
    <source>
        <dbReference type="EMBL" id="KAI3902054.1"/>
    </source>
</evidence>
<accession>A0AAD4SDX4</accession>
<sequence>MLCNCEVDAFGFYEYARDLNWGCIYGLNMVECLAVASSCKAAGIETEKLYSGICKGGNVEAIIRGIVRAEFQKLPDGRQLYAEQTCETCMRLSSDPDSHIRWPLPADSNDSTSHKELDKNKTLIGFLSPQLSFPLNFQVLSDFALIQLKGFFSFHFKVQKYFELKYVMAARLVHATRPLCTKTYDSKATAVKPVRDDDTYRQLENLDFMTAAKMLFTDPSKKKEFGLDFHLVQFFFCCLPSVAVYMVAQYARYEIRRMEEEAEVKKKKDEREEKPKGLEVNASKKSEEAESTGELLKVKDRLEALEEALKEIVLEKKKLSSHSSEKSNKPEKVEPIKSISENKLKDANAEGNSDQQSKTRPSSHETAAKSGPEREEKLLDVELTRECNKPDNLVLLCLNEAVGNWKCLS</sequence>
<feature type="compositionally biased region" description="Polar residues" evidence="1">
    <location>
        <begin position="350"/>
        <end position="360"/>
    </location>
</feature>
<feature type="compositionally biased region" description="Basic and acidic residues" evidence="1">
    <location>
        <begin position="319"/>
        <end position="348"/>
    </location>
</feature>